<evidence type="ECO:0000259" key="1">
    <source>
        <dbReference type="Pfam" id="PF14111"/>
    </source>
</evidence>
<keyword evidence="3" id="KW-1185">Reference proteome</keyword>
<dbReference type="Pfam" id="PF14111">
    <property type="entry name" value="DUF4283"/>
    <property type="match status" value="1"/>
</dbReference>
<organism evidence="2 3">
    <name type="scientific">Ricinus communis</name>
    <name type="common">Castor bean</name>
    <dbReference type="NCBI Taxonomy" id="3988"/>
    <lineage>
        <taxon>Eukaryota</taxon>
        <taxon>Viridiplantae</taxon>
        <taxon>Streptophyta</taxon>
        <taxon>Embryophyta</taxon>
        <taxon>Tracheophyta</taxon>
        <taxon>Spermatophyta</taxon>
        <taxon>Magnoliopsida</taxon>
        <taxon>eudicotyledons</taxon>
        <taxon>Gunneridae</taxon>
        <taxon>Pentapetalae</taxon>
        <taxon>rosids</taxon>
        <taxon>fabids</taxon>
        <taxon>Malpighiales</taxon>
        <taxon>Euphorbiaceae</taxon>
        <taxon>Acalyphoideae</taxon>
        <taxon>Acalypheae</taxon>
        <taxon>Ricinus</taxon>
    </lineage>
</organism>
<protein>
    <recommendedName>
        <fullName evidence="1">DUF4283 domain-containing protein</fullName>
    </recommendedName>
</protein>
<proteinExistence type="predicted"/>
<reference evidence="3" key="1">
    <citation type="journal article" date="2010" name="Nat. Biotechnol.">
        <title>Draft genome sequence of the oilseed species Ricinus communis.</title>
        <authorList>
            <person name="Chan A.P."/>
            <person name="Crabtree J."/>
            <person name="Zhao Q."/>
            <person name="Lorenzi H."/>
            <person name="Orvis J."/>
            <person name="Puiu D."/>
            <person name="Melake-Berhan A."/>
            <person name="Jones K.M."/>
            <person name="Redman J."/>
            <person name="Chen G."/>
            <person name="Cahoon E.B."/>
            <person name="Gedil M."/>
            <person name="Stanke M."/>
            <person name="Haas B.J."/>
            <person name="Wortman J.R."/>
            <person name="Fraser-Liggett C.M."/>
            <person name="Ravel J."/>
            <person name="Rabinowicz P.D."/>
        </authorList>
    </citation>
    <scope>NUCLEOTIDE SEQUENCE [LARGE SCALE GENOMIC DNA]</scope>
    <source>
        <strain evidence="3">cv. Hale</strain>
    </source>
</reference>
<evidence type="ECO:0000313" key="2">
    <source>
        <dbReference type="EMBL" id="EEF46690.1"/>
    </source>
</evidence>
<accession>B9RPS4</accession>
<dbReference type="InParanoid" id="B9RPS4"/>
<dbReference type="eggNOG" id="KOG1075">
    <property type="taxonomic scope" value="Eukaryota"/>
</dbReference>
<dbReference type="InterPro" id="IPR025558">
    <property type="entry name" value="DUF4283"/>
</dbReference>
<dbReference type="PANTHER" id="PTHR31286:SF99">
    <property type="entry name" value="DUF4283 DOMAIN-CONTAINING PROTEIN"/>
    <property type="match status" value="1"/>
</dbReference>
<dbReference type="PANTHER" id="PTHR31286">
    <property type="entry name" value="GLYCINE-RICH CELL WALL STRUCTURAL PROTEIN 1.8-LIKE"/>
    <property type="match status" value="1"/>
</dbReference>
<feature type="domain" description="DUF4283" evidence="1">
    <location>
        <begin position="49"/>
        <end position="127"/>
    </location>
</feature>
<name>B9RPS4_RICCO</name>
<dbReference type="Proteomes" id="UP000008311">
    <property type="component" value="Unassembled WGS sequence"/>
</dbReference>
<sequence length="168" mass="19526">MDTSEIVVLPEALVFFRDKLMQDSMNLEKNLGNEQFDGEVDGEDIREFSKEVVVKLLGRPISYKALCSRLEGMWPTEEKFAIIDLDNYYFLLQFKTEKDAQSALLNGPRMIMGHYLMVRPWSPEFDSAMNHIQSVIIWIRLLGMPIHFYHRKVLKAIGNIVGKVMRID</sequence>
<dbReference type="EMBL" id="EQ973796">
    <property type="protein sequence ID" value="EEF46690.1"/>
    <property type="molecule type" value="Genomic_DNA"/>
</dbReference>
<dbReference type="InterPro" id="IPR040256">
    <property type="entry name" value="At4g02000-like"/>
</dbReference>
<evidence type="ECO:0000313" key="3">
    <source>
        <dbReference type="Proteomes" id="UP000008311"/>
    </source>
</evidence>
<gene>
    <name evidence="2" type="ORF">RCOM_1551240</name>
</gene>
<dbReference type="AlphaFoldDB" id="B9RPS4"/>